<protein>
    <recommendedName>
        <fullName evidence="2">Ubiquitin-like domain-containing protein</fullName>
    </recommendedName>
</protein>
<dbReference type="PANTHER" id="PTHR10666">
    <property type="entry name" value="UBIQUITIN"/>
    <property type="match status" value="1"/>
</dbReference>
<dbReference type="InterPro" id="IPR050158">
    <property type="entry name" value="Ubiquitin_ubiquitin-like"/>
</dbReference>
<comment type="caution">
    <text evidence="3">The sequence shown here is derived from an EMBL/GenBank/DDBJ whole genome shotgun (WGS) entry which is preliminary data.</text>
</comment>
<dbReference type="Pfam" id="PF00240">
    <property type="entry name" value="ubiquitin"/>
    <property type="match status" value="2"/>
</dbReference>
<evidence type="ECO:0000259" key="2">
    <source>
        <dbReference type="PROSITE" id="PS50053"/>
    </source>
</evidence>
<gene>
    <name evidence="3" type="ORF">Ddye_018892</name>
</gene>
<reference evidence="3" key="1">
    <citation type="journal article" date="2023" name="Plant J.">
        <title>Genome sequences and population genomics provide insights into the demographic history, inbreeding, and mutation load of two 'living fossil' tree species of Dipteronia.</title>
        <authorList>
            <person name="Feng Y."/>
            <person name="Comes H.P."/>
            <person name="Chen J."/>
            <person name="Zhu S."/>
            <person name="Lu R."/>
            <person name="Zhang X."/>
            <person name="Li P."/>
            <person name="Qiu J."/>
            <person name="Olsen K.M."/>
            <person name="Qiu Y."/>
        </authorList>
    </citation>
    <scope>NUCLEOTIDE SEQUENCE</scope>
    <source>
        <strain evidence="3">KIB01</strain>
    </source>
</reference>
<dbReference type="AlphaFoldDB" id="A0AAD9WV80"/>
<accession>A0AAD9WV80</accession>
<organism evidence="3 4">
    <name type="scientific">Dipteronia dyeriana</name>
    <dbReference type="NCBI Taxonomy" id="168575"/>
    <lineage>
        <taxon>Eukaryota</taxon>
        <taxon>Viridiplantae</taxon>
        <taxon>Streptophyta</taxon>
        <taxon>Embryophyta</taxon>
        <taxon>Tracheophyta</taxon>
        <taxon>Spermatophyta</taxon>
        <taxon>Magnoliopsida</taxon>
        <taxon>eudicotyledons</taxon>
        <taxon>Gunneridae</taxon>
        <taxon>Pentapetalae</taxon>
        <taxon>rosids</taxon>
        <taxon>malvids</taxon>
        <taxon>Sapindales</taxon>
        <taxon>Sapindaceae</taxon>
        <taxon>Hippocastanoideae</taxon>
        <taxon>Acereae</taxon>
        <taxon>Dipteronia</taxon>
    </lineage>
</organism>
<dbReference type="GO" id="GO:0003729">
    <property type="term" value="F:mRNA binding"/>
    <property type="evidence" value="ECO:0007669"/>
    <property type="project" value="UniProtKB-ARBA"/>
</dbReference>
<name>A0AAD9WV80_9ROSI</name>
<evidence type="ECO:0000313" key="3">
    <source>
        <dbReference type="EMBL" id="KAK2643697.1"/>
    </source>
</evidence>
<dbReference type="SMART" id="SM00213">
    <property type="entry name" value="UBQ"/>
    <property type="match status" value="3"/>
</dbReference>
<evidence type="ECO:0000313" key="4">
    <source>
        <dbReference type="Proteomes" id="UP001280121"/>
    </source>
</evidence>
<evidence type="ECO:0000256" key="1">
    <source>
        <dbReference type="ARBA" id="ARBA00022499"/>
    </source>
</evidence>
<feature type="domain" description="Ubiquitin-like" evidence="2">
    <location>
        <begin position="92"/>
        <end position="163"/>
    </location>
</feature>
<dbReference type="CDD" id="cd17039">
    <property type="entry name" value="Ubl_ubiquitin_like"/>
    <property type="match status" value="1"/>
</dbReference>
<dbReference type="InterPro" id="IPR000626">
    <property type="entry name" value="Ubiquitin-like_dom"/>
</dbReference>
<keyword evidence="1" id="KW-1017">Isopeptide bond</keyword>
<dbReference type="InterPro" id="IPR019956">
    <property type="entry name" value="Ubiquitin_dom"/>
</dbReference>
<sequence>MKSEANLVVISCPKQLLSIFVKAPRRDILKIEVPALFTVGDVKEIIGSMIVSSVSDHCLSYAGKKLEDDSKTLACYEIKDESILEMLPPSVNQIFVKTWSGKTVTLDVQLCNTIKNVKQKLYDKLKISPHLHKIVFAGRRLSDDRNLASYGIQKDSTLLMVLTPKFKIIRMKLTDTTLKKLPDSTTISSLKDKFQQDSQRRVKEVIFCHETLMDERSLADYDIKRNSEMDFALEWP</sequence>
<dbReference type="Proteomes" id="UP001280121">
    <property type="component" value="Unassembled WGS sequence"/>
</dbReference>
<feature type="domain" description="Ubiquitin-like" evidence="2">
    <location>
        <begin position="17"/>
        <end position="87"/>
    </location>
</feature>
<dbReference type="SUPFAM" id="SSF54236">
    <property type="entry name" value="Ubiquitin-like"/>
    <property type="match status" value="3"/>
</dbReference>
<dbReference type="InterPro" id="IPR029071">
    <property type="entry name" value="Ubiquitin-like_domsf"/>
</dbReference>
<dbReference type="PROSITE" id="PS50053">
    <property type="entry name" value="UBIQUITIN_2"/>
    <property type="match status" value="2"/>
</dbReference>
<dbReference type="Gene3D" id="3.10.20.90">
    <property type="entry name" value="Phosphatidylinositol 3-kinase Catalytic Subunit, Chain A, domain 1"/>
    <property type="match status" value="3"/>
</dbReference>
<dbReference type="PRINTS" id="PR00348">
    <property type="entry name" value="UBIQUITIN"/>
</dbReference>
<dbReference type="EMBL" id="JANJYI010000006">
    <property type="protein sequence ID" value="KAK2643697.1"/>
    <property type="molecule type" value="Genomic_DNA"/>
</dbReference>
<keyword evidence="4" id="KW-1185">Reference proteome</keyword>
<proteinExistence type="predicted"/>